<protein>
    <recommendedName>
        <fullName evidence="3">dolichol kinase</fullName>
        <ecNumber evidence="3">2.7.1.108</ecNumber>
    </recommendedName>
</protein>
<feature type="transmembrane region" description="Helical" evidence="10">
    <location>
        <begin position="201"/>
        <end position="225"/>
    </location>
</feature>
<dbReference type="AlphaFoldDB" id="F4NXU0"/>
<sequence length="459" mass="50963">MHAVYVVSGMCLANHVCHDWLKENDASRYAVVAGVTGSLISVLAPFSPFSWWMLTCAPVLFIGAFVVLQRIMGQILTLEETYIIATMSSISLLDMLFISLSMMKVLSKKLLFTRSIVSVFHPALLWGMVLIGIVGYPILLQARLAQESQHNGVMHIVYSVGFAVSAIVVVGIIDPWIWLIIKTEPFTWTITYITDANTWRPYLIIYWMILVTGAVTIASTWSSTASSLSSHINFRRKYFHALALLLFAPGYLLEPQLMHLAFSVAISAFIMIEYMRIFHIGPIQPQTMDMFVHQFLNARDQLVQSKSSPKGETKKRREVVVSHLSLMFGCAVPVWLTQIVLVLENKPLLILGLTGILSLGVGDSAASIIGKAVGKTKWFRKDKTVEGTLGFVIGSLGALYAVQIWLDRFGDSVPKVGFFVRSAISVVLTGLLEAFSEQNDNLVVPLYMFALLSLGMVYL</sequence>
<feature type="transmembrane region" description="Helical" evidence="10">
    <location>
        <begin position="237"/>
        <end position="253"/>
    </location>
</feature>
<keyword evidence="9 10" id="KW-0472">Membrane</keyword>
<feature type="transmembrane region" description="Helical" evidence="10">
    <location>
        <begin position="81"/>
        <end position="103"/>
    </location>
</feature>
<evidence type="ECO:0000256" key="5">
    <source>
        <dbReference type="ARBA" id="ARBA00022692"/>
    </source>
</evidence>
<keyword evidence="8 10" id="KW-1133">Transmembrane helix</keyword>
<comment type="similarity">
    <text evidence="2">Belongs to the polyprenol kinase family.</text>
</comment>
<evidence type="ECO:0000256" key="6">
    <source>
        <dbReference type="ARBA" id="ARBA00022777"/>
    </source>
</evidence>
<feature type="transmembrane region" description="Helical" evidence="10">
    <location>
        <begin position="418"/>
        <end position="435"/>
    </location>
</feature>
<dbReference type="STRING" id="684364.F4NXU0"/>
<feature type="transmembrane region" description="Helical" evidence="10">
    <location>
        <begin position="324"/>
        <end position="343"/>
    </location>
</feature>
<dbReference type="OrthoDB" id="377083at2759"/>
<evidence type="ECO:0000256" key="2">
    <source>
        <dbReference type="ARBA" id="ARBA00010794"/>
    </source>
</evidence>
<keyword evidence="7" id="KW-0256">Endoplasmic reticulum</keyword>
<evidence type="ECO:0000256" key="7">
    <source>
        <dbReference type="ARBA" id="ARBA00022824"/>
    </source>
</evidence>
<feature type="transmembrane region" description="Helical" evidence="10">
    <location>
        <begin position="385"/>
        <end position="406"/>
    </location>
</feature>
<reference evidence="11 12" key="1">
    <citation type="submission" date="2009-12" db="EMBL/GenBank/DDBJ databases">
        <title>The draft genome of Batrachochytrium dendrobatidis.</title>
        <authorList>
            <consortium name="US DOE Joint Genome Institute (JGI-PGF)"/>
            <person name="Kuo A."/>
            <person name="Salamov A."/>
            <person name="Schmutz J."/>
            <person name="Lucas S."/>
            <person name="Pitluck S."/>
            <person name="Rosenblum E."/>
            <person name="Stajich J."/>
            <person name="Eisen M."/>
            <person name="Grigoriev I.V."/>
        </authorList>
    </citation>
    <scope>NUCLEOTIDE SEQUENCE [LARGE SCALE GENOMIC DNA]</scope>
    <source>
        <strain evidence="12">JAM81 / FGSC 10211</strain>
    </source>
</reference>
<evidence type="ECO:0000313" key="12">
    <source>
        <dbReference type="Proteomes" id="UP000007241"/>
    </source>
</evidence>
<keyword evidence="6" id="KW-0418">Kinase</keyword>
<dbReference type="OMA" id="NFRRKTY"/>
<proteinExistence type="inferred from homology"/>
<name>F4NXU0_BATDJ</name>
<dbReference type="Proteomes" id="UP000007241">
    <property type="component" value="Unassembled WGS sequence"/>
</dbReference>
<evidence type="ECO:0000256" key="10">
    <source>
        <dbReference type="SAM" id="Phobius"/>
    </source>
</evidence>
<feature type="transmembrane region" description="Helical" evidence="10">
    <location>
        <begin position="49"/>
        <end position="69"/>
    </location>
</feature>
<feature type="transmembrane region" description="Helical" evidence="10">
    <location>
        <begin position="259"/>
        <end position="278"/>
    </location>
</feature>
<dbReference type="GO" id="GO:0004168">
    <property type="term" value="F:dolichol kinase activity"/>
    <property type="evidence" value="ECO:0000318"/>
    <property type="project" value="GO_Central"/>
</dbReference>
<feature type="transmembrane region" description="Helical" evidence="10">
    <location>
        <begin position="349"/>
        <end position="373"/>
    </location>
</feature>
<evidence type="ECO:0000313" key="11">
    <source>
        <dbReference type="EMBL" id="EGF82199.1"/>
    </source>
</evidence>
<comment type="subcellular location">
    <subcellularLocation>
        <location evidence="1">Endoplasmic reticulum membrane</location>
        <topology evidence="1">Multi-pass membrane protein</topology>
    </subcellularLocation>
</comment>
<keyword evidence="4" id="KW-0808">Transferase</keyword>
<keyword evidence="5 10" id="KW-0812">Transmembrane</keyword>
<feature type="transmembrane region" description="Helical" evidence="10">
    <location>
        <begin position="123"/>
        <end position="144"/>
    </location>
</feature>
<dbReference type="GO" id="GO:0043048">
    <property type="term" value="P:dolichyl monophosphate biosynthetic process"/>
    <property type="evidence" value="ECO:0000318"/>
    <property type="project" value="GO_Central"/>
</dbReference>
<gene>
    <name evidence="11" type="ORF">BATDEDRAFT_86957</name>
</gene>
<dbReference type="PANTHER" id="PTHR13205">
    <property type="entry name" value="TRANSMEMBRANE PROTEIN 15-RELATED"/>
    <property type="match status" value="1"/>
</dbReference>
<accession>F4NXU0</accession>
<evidence type="ECO:0000256" key="8">
    <source>
        <dbReference type="ARBA" id="ARBA00022989"/>
    </source>
</evidence>
<dbReference type="PANTHER" id="PTHR13205:SF15">
    <property type="entry name" value="DOLICHOL KINASE"/>
    <property type="match status" value="1"/>
</dbReference>
<evidence type="ECO:0000256" key="9">
    <source>
        <dbReference type="ARBA" id="ARBA00023136"/>
    </source>
</evidence>
<dbReference type="GO" id="GO:0005789">
    <property type="term" value="C:endoplasmic reticulum membrane"/>
    <property type="evidence" value="ECO:0000318"/>
    <property type="project" value="GO_Central"/>
</dbReference>
<dbReference type="InterPro" id="IPR032974">
    <property type="entry name" value="Polypren_kinase"/>
</dbReference>
<dbReference type="HOGENOM" id="CLU_027611_1_0_1"/>
<evidence type="ECO:0000256" key="1">
    <source>
        <dbReference type="ARBA" id="ARBA00004477"/>
    </source>
</evidence>
<evidence type="ECO:0000256" key="3">
    <source>
        <dbReference type="ARBA" id="ARBA00012132"/>
    </source>
</evidence>
<dbReference type="EMBL" id="GL882881">
    <property type="protein sequence ID" value="EGF82199.1"/>
    <property type="molecule type" value="Genomic_DNA"/>
</dbReference>
<dbReference type="FunCoup" id="F4NXU0">
    <property type="interactions" value="42"/>
</dbReference>
<keyword evidence="12" id="KW-1185">Reference proteome</keyword>
<feature type="transmembrane region" description="Helical" evidence="10">
    <location>
        <begin position="156"/>
        <end position="181"/>
    </location>
</feature>
<dbReference type="InParanoid" id="F4NXU0"/>
<dbReference type="EC" id="2.7.1.108" evidence="3"/>
<dbReference type="GeneID" id="18242623"/>
<feature type="transmembrane region" description="Helical" evidence="10">
    <location>
        <begin position="442"/>
        <end position="458"/>
    </location>
</feature>
<evidence type="ECO:0000256" key="4">
    <source>
        <dbReference type="ARBA" id="ARBA00022679"/>
    </source>
</evidence>
<organism evidence="11 12">
    <name type="scientific">Batrachochytrium dendrobatidis (strain JAM81 / FGSC 10211)</name>
    <name type="common">Frog chytrid fungus</name>
    <dbReference type="NCBI Taxonomy" id="684364"/>
    <lineage>
        <taxon>Eukaryota</taxon>
        <taxon>Fungi</taxon>
        <taxon>Fungi incertae sedis</taxon>
        <taxon>Chytridiomycota</taxon>
        <taxon>Chytridiomycota incertae sedis</taxon>
        <taxon>Chytridiomycetes</taxon>
        <taxon>Rhizophydiales</taxon>
        <taxon>Rhizophydiales incertae sedis</taxon>
        <taxon>Batrachochytrium</taxon>
    </lineage>
</organism>
<dbReference type="RefSeq" id="XP_006677663.1">
    <property type="nucleotide sequence ID" value="XM_006677600.1"/>
</dbReference>